<dbReference type="Pfam" id="PF01476">
    <property type="entry name" value="LysM"/>
    <property type="match status" value="2"/>
</dbReference>
<name>A0ABQ8FF47_9FUNG</name>
<dbReference type="Gene3D" id="3.10.350.10">
    <property type="entry name" value="LysM domain"/>
    <property type="match status" value="2"/>
</dbReference>
<dbReference type="InterPro" id="IPR036779">
    <property type="entry name" value="LysM_dom_sf"/>
</dbReference>
<keyword evidence="3" id="KW-0732">Signal</keyword>
<dbReference type="SMART" id="SM00257">
    <property type="entry name" value="LysM"/>
    <property type="match status" value="2"/>
</dbReference>
<protein>
    <recommendedName>
        <fullName evidence="4">LysM domain-containing protein</fullName>
    </recommendedName>
</protein>
<accession>A0ABQ8FF47</accession>
<gene>
    <name evidence="5" type="ORF">BASA50_004598</name>
</gene>
<dbReference type="CDD" id="cd00118">
    <property type="entry name" value="LysM"/>
    <property type="match status" value="1"/>
</dbReference>
<feature type="domain" description="LysM" evidence="4">
    <location>
        <begin position="67"/>
        <end position="112"/>
    </location>
</feature>
<dbReference type="InterPro" id="IPR018392">
    <property type="entry name" value="LysM"/>
</dbReference>
<dbReference type="PROSITE" id="PS51782">
    <property type="entry name" value="LYSM"/>
    <property type="match status" value="2"/>
</dbReference>
<dbReference type="PANTHER" id="PTHR34997:SF1">
    <property type="entry name" value="PEPTIDOGLYCAN-BINDING LYSIN DOMAIN"/>
    <property type="match status" value="1"/>
</dbReference>
<dbReference type="SUPFAM" id="SSF54106">
    <property type="entry name" value="LysM domain"/>
    <property type="match status" value="2"/>
</dbReference>
<evidence type="ECO:0000313" key="5">
    <source>
        <dbReference type="EMBL" id="KAH6597246.1"/>
    </source>
</evidence>
<evidence type="ECO:0000256" key="3">
    <source>
        <dbReference type="SAM" id="SignalP"/>
    </source>
</evidence>
<sequence>MKTLAALATAVGLLPCSLLTMSWLGVQAYGSLTSTTGTPVHLSRLGVAVHLSILGTESNQDAPSCPNIYVSIPNDSCKSVAQRFNFSSASLLEFNYPVLDCNNLAAGTSICVYCNSRFSVCRPVSPLPYNAPVPPPISSCQKTHTVLRGDSCWLIAQNYNITVNDLHRLNSWLSCYTQFIYAAQVLCVG</sequence>
<keyword evidence="2" id="KW-0843">Virulence</keyword>
<reference evidence="5 6" key="1">
    <citation type="submission" date="2021-02" db="EMBL/GenBank/DDBJ databases">
        <title>Variation within the Batrachochytrium salamandrivorans European outbreak.</title>
        <authorList>
            <person name="Kelly M."/>
            <person name="Pasmans F."/>
            <person name="Shea T.P."/>
            <person name="Munoz J.F."/>
            <person name="Carranza S."/>
            <person name="Cuomo C.A."/>
            <person name="Martel A."/>
        </authorList>
    </citation>
    <scope>NUCLEOTIDE SEQUENCE [LARGE SCALE GENOMIC DNA]</scope>
    <source>
        <strain evidence="5 6">AMFP18/2</strain>
    </source>
</reference>
<keyword evidence="6" id="KW-1185">Reference proteome</keyword>
<feature type="signal peptide" evidence="3">
    <location>
        <begin position="1"/>
        <end position="28"/>
    </location>
</feature>
<evidence type="ECO:0000259" key="4">
    <source>
        <dbReference type="PROSITE" id="PS51782"/>
    </source>
</evidence>
<organism evidence="5 6">
    <name type="scientific">Batrachochytrium salamandrivorans</name>
    <dbReference type="NCBI Taxonomy" id="1357716"/>
    <lineage>
        <taxon>Eukaryota</taxon>
        <taxon>Fungi</taxon>
        <taxon>Fungi incertae sedis</taxon>
        <taxon>Chytridiomycota</taxon>
        <taxon>Chytridiomycota incertae sedis</taxon>
        <taxon>Chytridiomycetes</taxon>
        <taxon>Rhizophydiales</taxon>
        <taxon>Rhizophydiales incertae sedis</taxon>
        <taxon>Batrachochytrium</taxon>
    </lineage>
</organism>
<feature type="domain" description="LysM" evidence="4">
    <location>
        <begin position="142"/>
        <end position="188"/>
    </location>
</feature>
<dbReference type="Proteomes" id="UP001648503">
    <property type="component" value="Unassembled WGS sequence"/>
</dbReference>
<evidence type="ECO:0000256" key="2">
    <source>
        <dbReference type="ARBA" id="ARBA00023026"/>
    </source>
</evidence>
<dbReference type="EMBL" id="JAFCIX010000152">
    <property type="protein sequence ID" value="KAH6597246.1"/>
    <property type="molecule type" value="Genomic_DNA"/>
</dbReference>
<proteinExistence type="predicted"/>
<comment type="caution">
    <text evidence="5">The sequence shown here is derived from an EMBL/GenBank/DDBJ whole genome shotgun (WGS) entry which is preliminary data.</text>
</comment>
<evidence type="ECO:0000313" key="6">
    <source>
        <dbReference type="Proteomes" id="UP001648503"/>
    </source>
</evidence>
<dbReference type="PANTHER" id="PTHR34997">
    <property type="entry name" value="AM15"/>
    <property type="match status" value="1"/>
</dbReference>
<feature type="chain" id="PRO_5045281745" description="LysM domain-containing protein" evidence="3">
    <location>
        <begin position="29"/>
        <end position="189"/>
    </location>
</feature>
<keyword evidence="1" id="KW-0147">Chitin-binding</keyword>
<dbReference type="InterPro" id="IPR052210">
    <property type="entry name" value="LysM1-like"/>
</dbReference>
<evidence type="ECO:0000256" key="1">
    <source>
        <dbReference type="ARBA" id="ARBA00022669"/>
    </source>
</evidence>